<reference evidence="1 2" key="1">
    <citation type="submission" date="2020-07" db="EMBL/GenBank/DDBJ databases">
        <title>Sequencing the genomes of 1000 actinobacteria strains.</title>
        <authorList>
            <person name="Klenk H.-P."/>
        </authorList>
    </citation>
    <scope>NUCLEOTIDE SEQUENCE [LARGE SCALE GENOMIC DNA]</scope>
    <source>
        <strain evidence="1 2">DSM 21349</strain>
    </source>
</reference>
<organism evidence="1 2">
    <name type="scientific">Nocardioides ginsengisegetis</name>
    <dbReference type="NCBI Taxonomy" id="661491"/>
    <lineage>
        <taxon>Bacteria</taxon>
        <taxon>Bacillati</taxon>
        <taxon>Actinomycetota</taxon>
        <taxon>Actinomycetes</taxon>
        <taxon>Propionibacteriales</taxon>
        <taxon>Nocardioidaceae</taxon>
        <taxon>Nocardioides</taxon>
    </lineage>
</organism>
<comment type="caution">
    <text evidence="1">The sequence shown here is derived from an EMBL/GenBank/DDBJ whole genome shotgun (WGS) entry which is preliminary data.</text>
</comment>
<proteinExistence type="predicted"/>
<evidence type="ECO:0000313" key="2">
    <source>
        <dbReference type="Proteomes" id="UP000580910"/>
    </source>
</evidence>
<dbReference type="Proteomes" id="UP000580910">
    <property type="component" value="Unassembled WGS sequence"/>
</dbReference>
<dbReference type="EMBL" id="JACGXA010000001">
    <property type="protein sequence ID" value="MBA8803264.1"/>
    <property type="molecule type" value="Genomic_DNA"/>
</dbReference>
<name>A0A7W3P9B1_9ACTN</name>
<dbReference type="AlphaFoldDB" id="A0A7W3P9B1"/>
<gene>
    <name evidence="1" type="ORF">FB382_001555</name>
</gene>
<protein>
    <submittedName>
        <fullName evidence="1">Uncharacterized protein</fullName>
    </submittedName>
</protein>
<sequence length="171" mass="18988">MAIILSLEPGTAKQDRRSRVIDSGIWSLFRMVNERIPSTDPKTSIGLEDGLAMLVDTPVVATHDTGIRPVRVDISYLGVGVERVSVNDWRLQPHPGQANLLDAVLGHVLTREADHDGRCHSPEHDAFSDWVRLHSVLIKMGRCSVHHQVGDQDVLELADRLATRVSELSTY</sequence>
<evidence type="ECO:0000313" key="1">
    <source>
        <dbReference type="EMBL" id="MBA8803264.1"/>
    </source>
</evidence>
<keyword evidence="2" id="KW-1185">Reference proteome</keyword>
<accession>A0A7W3P9B1</accession>